<gene>
    <name evidence="2" type="ORF">V5O48_008577</name>
</gene>
<evidence type="ECO:0000313" key="3">
    <source>
        <dbReference type="Proteomes" id="UP001465976"/>
    </source>
</evidence>
<feature type="compositionally biased region" description="Low complexity" evidence="1">
    <location>
        <begin position="264"/>
        <end position="275"/>
    </location>
</feature>
<accession>A0ABR3FDI3</accession>
<dbReference type="Proteomes" id="UP001465976">
    <property type="component" value="Unassembled WGS sequence"/>
</dbReference>
<proteinExistence type="predicted"/>
<protein>
    <submittedName>
        <fullName evidence="2">Uncharacterized protein</fullName>
    </submittedName>
</protein>
<feature type="compositionally biased region" description="Basic residues" evidence="1">
    <location>
        <begin position="246"/>
        <end position="263"/>
    </location>
</feature>
<organism evidence="2 3">
    <name type="scientific">Marasmius crinis-equi</name>
    <dbReference type="NCBI Taxonomy" id="585013"/>
    <lineage>
        <taxon>Eukaryota</taxon>
        <taxon>Fungi</taxon>
        <taxon>Dikarya</taxon>
        <taxon>Basidiomycota</taxon>
        <taxon>Agaricomycotina</taxon>
        <taxon>Agaricomycetes</taxon>
        <taxon>Agaricomycetidae</taxon>
        <taxon>Agaricales</taxon>
        <taxon>Marasmiineae</taxon>
        <taxon>Marasmiaceae</taxon>
        <taxon>Marasmius</taxon>
    </lineage>
</organism>
<name>A0ABR3FDI3_9AGAR</name>
<keyword evidence="3" id="KW-1185">Reference proteome</keyword>
<sequence>MVLPQEALHDLERRAVNCPEGGKSPCVCDGKLGIKVSENKCPDGKFVFSNPTNLQDGTMQKVSGGRTNELQCDHLVEAQFVAKQFVDGSAMCTHFLSAAGKTDFASFKKVLNTPAGGNFVFVDFNVNEAKGKFINPKVSNDKTTGVKKIALGVADYLTKTKTTAVSAAQALKDEMDRIATANGFQSQSFSADFVKDYGTLIDNTIAAYVRSSLVLSKSELTPTSLDRANTRAAQVPAIAPAPPRQPKPKAAPKKVTKPKKTTTKKTTTPANQAKAAQKVAAAKKKATIKKTAAAKKTAVKKKN</sequence>
<reference evidence="2 3" key="1">
    <citation type="submission" date="2024-02" db="EMBL/GenBank/DDBJ databases">
        <title>A draft genome for the cacao thread blight pathogen Marasmius crinis-equi.</title>
        <authorList>
            <person name="Cohen S.P."/>
            <person name="Baruah I.K."/>
            <person name="Amoako-Attah I."/>
            <person name="Bukari Y."/>
            <person name="Meinhardt L.W."/>
            <person name="Bailey B.A."/>
        </authorList>
    </citation>
    <scope>NUCLEOTIDE SEQUENCE [LARGE SCALE GENOMIC DNA]</scope>
    <source>
        <strain evidence="2 3">GH-76</strain>
    </source>
</reference>
<feature type="region of interest" description="Disordered" evidence="1">
    <location>
        <begin position="237"/>
        <end position="275"/>
    </location>
</feature>
<evidence type="ECO:0000313" key="2">
    <source>
        <dbReference type="EMBL" id="KAL0573380.1"/>
    </source>
</evidence>
<dbReference type="EMBL" id="JBAHYK010000511">
    <property type="protein sequence ID" value="KAL0573380.1"/>
    <property type="molecule type" value="Genomic_DNA"/>
</dbReference>
<evidence type="ECO:0000256" key="1">
    <source>
        <dbReference type="SAM" id="MobiDB-lite"/>
    </source>
</evidence>
<comment type="caution">
    <text evidence="2">The sequence shown here is derived from an EMBL/GenBank/DDBJ whole genome shotgun (WGS) entry which is preliminary data.</text>
</comment>